<keyword evidence="6 7" id="KW-0472">Membrane</keyword>
<keyword evidence="3" id="KW-1003">Cell membrane</keyword>
<evidence type="ECO:0000256" key="3">
    <source>
        <dbReference type="ARBA" id="ARBA00022475"/>
    </source>
</evidence>
<feature type="transmembrane region" description="Helical" evidence="7">
    <location>
        <begin position="393"/>
        <end position="411"/>
    </location>
</feature>
<feature type="transmembrane region" description="Helical" evidence="7">
    <location>
        <begin position="743"/>
        <end position="766"/>
    </location>
</feature>
<evidence type="ECO:0000313" key="10">
    <source>
        <dbReference type="Proteomes" id="UP000606720"/>
    </source>
</evidence>
<feature type="transmembrane region" description="Helical" evidence="7">
    <location>
        <begin position="909"/>
        <end position="932"/>
    </location>
</feature>
<evidence type="ECO:0000256" key="1">
    <source>
        <dbReference type="ARBA" id="ARBA00004651"/>
    </source>
</evidence>
<organism evidence="9 10">
    <name type="scientific">Roseburia zhanii</name>
    <dbReference type="NCBI Taxonomy" id="2763064"/>
    <lineage>
        <taxon>Bacteria</taxon>
        <taxon>Bacillati</taxon>
        <taxon>Bacillota</taxon>
        <taxon>Clostridia</taxon>
        <taxon>Lachnospirales</taxon>
        <taxon>Lachnospiraceae</taxon>
        <taxon>Roseburia</taxon>
    </lineage>
</organism>
<evidence type="ECO:0000256" key="5">
    <source>
        <dbReference type="ARBA" id="ARBA00022989"/>
    </source>
</evidence>
<feature type="transmembrane region" description="Helical" evidence="7">
    <location>
        <begin position="977"/>
        <end position="994"/>
    </location>
</feature>
<dbReference type="Gene3D" id="1.20.1250.20">
    <property type="entry name" value="MFS general substrate transporter like domains"/>
    <property type="match status" value="1"/>
</dbReference>
<sequence>MKNRKEWWKKNQVFFLITLIVLLTAGISLNLDVIGKNPIEKEEVLYNPVQVYTGTEYQYYISDSSEKISVTDQKNRLVNTIDGGMEETSFSYADAIVSDKDGSIYILDKLYEEDGSTTYSERILKFSEDGKREAVLYETDTLNEDGEQVSFLDSLEIIHGTVCFTKVDNEGIHVYSLAGFEAKECAVMPFMNAYDRVSDTAVSDDMEIAAAMKNGDVYVNEGGVISCIYAAREHDTEDYFSMVKELAYGEDGSLYLCDVGQREVYRLFPDKKTVSTVVKRNEFSTLKSDNFAETPLYTGLNVSNGKVSVLSSEYVYDEEADEEIYYYRLAIVSEDGEVYSSSDAIGVSMQNRLIIIFVYLSILLLVIVAVYVCVKIVRMLKQMKTEENTKMQLILVLTALVITLGVSYVIFENCNSRFVKEAGEKLANVGYLIGEHIDKDFLAELDSPDDYYSGDYQILDKKVEDILQSKVNASGEMYCVIYKVKNDVVCEAYRDDMVHGAMYPMAGKYAGSIEERIAAEDDYDVCYEFALSEGTYMYALVPVYDNEHNAIAFIEAGMDYGTFQTETKSLYTKVLMLAVMAVIIVMLLFTELMHTGHAFLLKKESKKKGGICLPDLIRPISFLFFMIANMSTAFLPIYGMKLWNDSFPMQAEVAAALPLSAEMVFAAIAAFLCGYFVQKAGVKAVCILGAGAYIAGNLLSAFSPNLWMLIVANSVCGIGSGFLTIGLNTWAASYEEESMQNKGFIHINAAYLAGLNCGTVIGSLIWENFGVAAVYFVAAAGAVVIILFSLWMIGKIDVVPEETDDGEGGKLKDLFTPSVVRFFLCITVPYLVCTAFLEYFFPIEAELNGLSATHISMAFLLSGLISIYIGSSMAEPITEKLGVKKAMVLASFIYGAALFYLVINPTIWSCYVVVVLFAIADSFGLSAQSVYFSSLDEVKHVGQSKALGVNSTVESITSAGGSLIFGAALLLGTRKGIFVIALMFVILMAVFMIGERKRR</sequence>
<feature type="domain" description="Major facilitator superfamily (MFS) profile" evidence="8">
    <location>
        <begin position="617"/>
        <end position="999"/>
    </location>
</feature>
<keyword evidence="10" id="KW-1185">Reference proteome</keyword>
<accession>A0A923LT15</accession>
<dbReference type="Pfam" id="PF07690">
    <property type="entry name" value="MFS_1"/>
    <property type="match status" value="1"/>
</dbReference>
<dbReference type="PANTHER" id="PTHR43124">
    <property type="entry name" value="PURINE EFFLUX PUMP PBUE"/>
    <property type="match status" value="1"/>
</dbReference>
<evidence type="ECO:0000256" key="2">
    <source>
        <dbReference type="ARBA" id="ARBA00022448"/>
    </source>
</evidence>
<dbReference type="Gene3D" id="2.120.10.30">
    <property type="entry name" value="TolB, C-terminal domain"/>
    <property type="match status" value="1"/>
</dbReference>
<dbReference type="InterPro" id="IPR036259">
    <property type="entry name" value="MFS_trans_sf"/>
</dbReference>
<feature type="transmembrane region" description="Helical" evidence="7">
    <location>
        <begin position="853"/>
        <end position="874"/>
    </location>
</feature>
<evidence type="ECO:0000256" key="7">
    <source>
        <dbReference type="SAM" id="Phobius"/>
    </source>
</evidence>
<dbReference type="PANTHER" id="PTHR43124:SF3">
    <property type="entry name" value="CHLORAMPHENICOL EFFLUX PUMP RV0191"/>
    <property type="match status" value="1"/>
</dbReference>
<feature type="transmembrane region" description="Helical" evidence="7">
    <location>
        <begin position="353"/>
        <end position="373"/>
    </location>
</feature>
<dbReference type="InterPro" id="IPR011042">
    <property type="entry name" value="6-blade_b-propeller_TolB-like"/>
</dbReference>
<feature type="transmembrane region" description="Helical" evidence="7">
    <location>
        <begin position="819"/>
        <end position="841"/>
    </location>
</feature>
<feature type="transmembrane region" description="Helical" evidence="7">
    <location>
        <begin position="772"/>
        <end position="793"/>
    </location>
</feature>
<dbReference type="EMBL" id="JACOPH010000018">
    <property type="protein sequence ID" value="MBC5715348.1"/>
    <property type="molecule type" value="Genomic_DNA"/>
</dbReference>
<dbReference type="SUPFAM" id="SSF63829">
    <property type="entry name" value="Calcium-dependent phosphotriesterase"/>
    <property type="match status" value="1"/>
</dbReference>
<keyword evidence="4 7" id="KW-0812">Transmembrane</keyword>
<proteinExistence type="predicted"/>
<feature type="transmembrane region" description="Helical" evidence="7">
    <location>
        <begin position="574"/>
        <end position="601"/>
    </location>
</feature>
<dbReference type="RefSeq" id="WP_186867726.1">
    <property type="nucleotide sequence ID" value="NZ_JACOPH010000018.1"/>
</dbReference>
<feature type="transmembrane region" description="Helical" evidence="7">
    <location>
        <begin position="684"/>
        <end position="702"/>
    </location>
</feature>
<evidence type="ECO:0000259" key="8">
    <source>
        <dbReference type="PROSITE" id="PS50850"/>
    </source>
</evidence>
<comment type="subcellular location">
    <subcellularLocation>
        <location evidence="1">Cell membrane</location>
        <topology evidence="1">Multi-pass membrane protein</topology>
    </subcellularLocation>
</comment>
<evidence type="ECO:0000313" key="9">
    <source>
        <dbReference type="EMBL" id="MBC5715348.1"/>
    </source>
</evidence>
<name>A0A923LT15_9FIRM</name>
<comment type="caution">
    <text evidence="9">The sequence shown here is derived from an EMBL/GenBank/DDBJ whole genome shotgun (WGS) entry which is preliminary data.</text>
</comment>
<evidence type="ECO:0000256" key="4">
    <source>
        <dbReference type="ARBA" id="ARBA00022692"/>
    </source>
</evidence>
<keyword evidence="5 7" id="KW-1133">Transmembrane helix</keyword>
<dbReference type="Proteomes" id="UP000606720">
    <property type="component" value="Unassembled WGS sequence"/>
</dbReference>
<evidence type="ECO:0000256" key="6">
    <source>
        <dbReference type="ARBA" id="ARBA00023136"/>
    </source>
</evidence>
<dbReference type="AlphaFoldDB" id="A0A923LT15"/>
<dbReference type="InterPro" id="IPR020846">
    <property type="entry name" value="MFS_dom"/>
</dbReference>
<feature type="transmembrane region" description="Helical" evidence="7">
    <location>
        <begin position="622"/>
        <end position="643"/>
    </location>
</feature>
<dbReference type="SUPFAM" id="SSF103473">
    <property type="entry name" value="MFS general substrate transporter"/>
    <property type="match status" value="1"/>
</dbReference>
<feature type="transmembrane region" description="Helical" evidence="7">
    <location>
        <begin position="655"/>
        <end position="677"/>
    </location>
</feature>
<feature type="transmembrane region" description="Helical" evidence="7">
    <location>
        <begin position="708"/>
        <end position="731"/>
    </location>
</feature>
<dbReference type="GO" id="GO:0022857">
    <property type="term" value="F:transmembrane transporter activity"/>
    <property type="evidence" value="ECO:0007669"/>
    <property type="project" value="InterPro"/>
</dbReference>
<dbReference type="InterPro" id="IPR011701">
    <property type="entry name" value="MFS"/>
</dbReference>
<dbReference type="GO" id="GO:0005886">
    <property type="term" value="C:plasma membrane"/>
    <property type="evidence" value="ECO:0007669"/>
    <property type="project" value="UniProtKB-SubCell"/>
</dbReference>
<keyword evidence="2" id="KW-0813">Transport</keyword>
<gene>
    <name evidence="9" type="ORF">H8S17_14260</name>
</gene>
<reference evidence="9" key="1">
    <citation type="submission" date="2020-08" db="EMBL/GenBank/DDBJ databases">
        <title>Genome public.</title>
        <authorList>
            <person name="Liu C."/>
            <person name="Sun Q."/>
        </authorList>
    </citation>
    <scope>NUCLEOTIDE SEQUENCE</scope>
    <source>
        <strain evidence="9">BX1005</strain>
    </source>
</reference>
<dbReference type="InterPro" id="IPR050189">
    <property type="entry name" value="MFS_Efflux_Transporters"/>
</dbReference>
<dbReference type="CDD" id="cd06174">
    <property type="entry name" value="MFS"/>
    <property type="match status" value="1"/>
</dbReference>
<protein>
    <submittedName>
        <fullName evidence="9">MFS transporter</fullName>
    </submittedName>
</protein>
<dbReference type="PROSITE" id="PS50850">
    <property type="entry name" value="MFS"/>
    <property type="match status" value="1"/>
</dbReference>